<organism evidence="1 2">
    <name type="scientific">Sporothrix schenckii 1099-18</name>
    <dbReference type="NCBI Taxonomy" id="1397361"/>
    <lineage>
        <taxon>Eukaryota</taxon>
        <taxon>Fungi</taxon>
        <taxon>Dikarya</taxon>
        <taxon>Ascomycota</taxon>
        <taxon>Pezizomycotina</taxon>
        <taxon>Sordariomycetes</taxon>
        <taxon>Sordariomycetidae</taxon>
        <taxon>Ophiostomatales</taxon>
        <taxon>Ophiostomataceae</taxon>
        <taxon>Sporothrix</taxon>
    </lineage>
</organism>
<protein>
    <submittedName>
        <fullName evidence="1">Uncharacterized protein</fullName>
    </submittedName>
</protein>
<accession>A0A0F2MIU1</accession>
<gene>
    <name evidence="1" type="ORF">SPSK_07944</name>
</gene>
<dbReference type="Proteomes" id="UP000033710">
    <property type="component" value="Unassembled WGS sequence"/>
</dbReference>
<evidence type="ECO:0000313" key="2">
    <source>
        <dbReference type="Proteomes" id="UP000033710"/>
    </source>
</evidence>
<comment type="caution">
    <text evidence="1">The sequence shown here is derived from an EMBL/GenBank/DDBJ whole genome shotgun (WGS) entry which is preliminary data.</text>
</comment>
<proteinExistence type="predicted"/>
<dbReference type="GeneID" id="27669874"/>
<dbReference type="EMBL" id="AXCR01000004">
    <property type="protein sequence ID" value="KJR88091.1"/>
    <property type="molecule type" value="Genomic_DNA"/>
</dbReference>
<dbReference type="OrthoDB" id="3354680at2759"/>
<dbReference type="KEGG" id="ssck:SPSK_07944"/>
<name>A0A0F2MIU1_SPOSC</name>
<dbReference type="AlphaFoldDB" id="A0A0F2MIU1"/>
<dbReference type="RefSeq" id="XP_016590767.1">
    <property type="nucleotide sequence ID" value="XM_016734597.1"/>
</dbReference>
<dbReference type="VEuPathDB" id="FungiDB:SPSK_07944"/>
<sequence>MSDFLSRVVPRRAFFHSLYHSTYTIPVGNDLLSSPAFNFINPRHHPVNTDKVSQRIPASAVAGLSDEEILSLFTGGFFGGFVFRIESWLLRIAGARFLPARYTSFQPEPQAVAIRRPSAIPRRQLLPAGSLFFNSFLLVDKHIAALDNTPSEPAKTADVNSYVDYGFGSDTSRFAGCHRFRVTRLPPTPETSDAQIRIDLEHFRCNPQDNVPSLAEPIKWFHFLYAKALFANGIQALLKR</sequence>
<reference evidence="1 2" key="2">
    <citation type="journal article" date="2015" name="Eukaryot. Cell">
        <title>Asexual propagation of a virulent clone complex in a human and feline outbreak of sporotrichosis.</title>
        <authorList>
            <person name="Teixeira Mde M."/>
            <person name="Rodrigues A.M."/>
            <person name="Tsui C.K."/>
            <person name="de Almeida L.G."/>
            <person name="Van Diepeningen A.D."/>
            <person name="van den Ende B.G."/>
            <person name="Fernandes G.F."/>
            <person name="Kano R."/>
            <person name="Hamelin R.C."/>
            <person name="Lopes-Bezerra L.M."/>
            <person name="Vasconcelos A.T."/>
            <person name="de Hoog S."/>
            <person name="de Camargo Z.P."/>
            <person name="Felipe M.S."/>
        </authorList>
    </citation>
    <scope>NUCLEOTIDE SEQUENCE [LARGE SCALE GENOMIC DNA]</scope>
    <source>
        <strain evidence="1 2">1099-18</strain>
    </source>
</reference>
<reference evidence="1 2" key="1">
    <citation type="journal article" date="2014" name="BMC Genomics">
        <title>Comparative genomics of the major fungal agents of human and animal Sporotrichosis: Sporothrix schenckii and Sporothrix brasiliensis.</title>
        <authorList>
            <person name="Teixeira M.M."/>
            <person name="de Almeida L.G."/>
            <person name="Kubitschek-Barreira P."/>
            <person name="Alves F.L."/>
            <person name="Kioshima E.S."/>
            <person name="Abadio A.K."/>
            <person name="Fernandes L."/>
            <person name="Derengowski L.S."/>
            <person name="Ferreira K.S."/>
            <person name="Souza R.C."/>
            <person name="Ruiz J.C."/>
            <person name="de Andrade N.C."/>
            <person name="Paes H.C."/>
            <person name="Nicola A.M."/>
            <person name="Albuquerque P."/>
            <person name="Gerber A.L."/>
            <person name="Martins V.P."/>
            <person name="Peconick L.D."/>
            <person name="Neto A.V."/>
            <person name="Chaucanez C.B."/>
            <person name="Silva P.A."/>
            <person name="Cunha O.L."/>
            <person name="de Oliveira F.F."/>
            <person name="dos Santos T.C."/>
            <person name="Barros A.L."/>
            <person name="Soares M.A."/>
            <person name="de Oliveira L.M."/>
            <person name="Marini M.M."/>
            <person name="Villalobos-Duno H."/>
            <person name="Cunha M.M."/>
            <person name="de Hoog S."/>
            <person name="da Silveira J.F."/>
            <person name="Henrissat B."/>
            <person name="Nino-Vega G.A."/>
            <person name="Cisalpino P.S."/>
            <person name="Mora-Montes H.M."/>
            <person name="Almeida S.R."/>
            <person name="Stajich J.E."/>
            <person name="Lopes-Bezerra L.M."/>
            <person name="Vasconcelos A.T."/>
            <person name="Felipe M.S."/>
        </authorList>
    </citation>
    <scope>NUCLEOTIDE SEQUENCE [LARGE SCALE GENOMIC DNA]</scope>
    <source>
        <strain evidence="1 2">1099-18</strain>
    </source>
</reference>
<evidence type="ECO:0000313" key="1">
    <source>
        <dbReference type="EMBL" id="KJR88091.1"/>
    </source>
</evidence>